<organism evidence="2 3">
    <name type="scientific">Plantimonas leprariae</name>
    <dbReference type="NCBI Taxonomy" id="2615207"/>
    <lineage>
        <taxon>Bacteria</taxon>
        <taxon>Pseudomonadati</taxon>
        <taxon>Pseudomonadota</taxon>
        <taxon>Alphaproteobacteria</taxon>
        <taxon>Hyphomicrobiales</taxon>
        <taxon>Aurantimonadaceae</taxon>
        <taxon>Plantimonas</taxon>
    </lineage>
</organism>
<keyword evidence="3" id="KW-1185">Reference proteome</keyword>
<feature type="region of interest" description="Disordered" evidence="1">
    <location>
        <begin position="40"/>
        <end position="69"/>
    </location>
</feature>
<accession>A0A7V7PNH8</accession>
<evidence type="ECO:0000313" key="2">
    <source>
        <dbReference type="EMBL" id="KAB0679329.1"/>
    </source>
</evidence>
<dbReference type="RefSeq" id="WP_150970337.1">
    <property type="nucleotide sequence ID" value="NZ_VZDO01000010.1"/>
</dbReference>
<gene>
    <name evidence="2" type="ORF">F6X38_13415</name>
</gene>
<dbReference type="Proteomes" id="UP000432089">
    <property type="component" value="Unassembled WGS sequence"/>
</dbReference>
<dbReference type="AlphaFoldDB" id="A0A7V7PNH8"/>
<comment type="caution">
    <text evidence="2">The sequence shown here is derived from an EMBL/GenBank/DDBJ whole genome shotgun (WGS) entry which is preliminary data.</text>
</comment>
<evidence type="ECO:0008006" key="4">
    <source>
        <dbReference type="Google" id="ProtNLM"/>
    </source>
</evidence>
<protein>
    <recommendedName>
        <fullName evidence="4">J domain-containing protein</fullName>
    </recommendedName>
</protein>
<name>A0A7V7PNH8_9HYPH</name>
<dbReference type="EMBL" id="VZDO01000010">
    <property type="protein sequence ID" value="KAB0679329.1"/>
    <property type="molecule type" value="Genomic_DNA"/>
</dbReference>
<reference evidence="2 3" key="1">
    <citation type="submission" date="2019-09" db="EMBL/GenBank/DDBJ databases">
        <title>YIM 132180 draft genome.</title>
        <authorList>
            <person name="Zhang K."/>
        </authorList>
    </citation>
    <scope>NUCLEOTIDE SEQUENCE [LARGE SCALE GENOMIC DNA]</scope>
    <source>
        <strain evidence="2 3">YIM 132180</strain>
    </source>
</reference>
<evidence type="ECO:0000313" key="3">
    <source>
        <dbReference type="Proteomes" id="UP000432089"/>
    </source>
</evidence>
<proteinExistence type="predicted"/>
<evidence type="ECO:0000256" key="1">
    <source>
        <dbReference type="SAM" id="MobiDB-lite"/>
    </source>
</evidence>
<sequence>MEFAEVLQNIGRRVPDGGDVPAARGAGADFWRVLDGLERDAGVGGSESRAAYRSNGAADAPEKEAAQPSALSLDPDDIAFELALGAATSLEDLKTARRLFARANHPDRVSPEMRERANRRMTIANALVDEATRRFAR</sequence>